<evidence type="ECO:0000313" key="3">
    <source>
        <dbReference type="Proteomes" id="UP001234178"/>
    </source>
</evidence>
<accession>A0ABQ9YPK2</accession>
<sequence>MNGLKDSSRDEERTCYIRVWSVSLYRCGRCRAKTETYRGEANRDGRPNRTIDIDTRSIV</sequence>
<organism evidence="2 3">
    <name type="scientific">Daphnia magna</name>
    <dbReference type="NCBI Taxonomy" id="35525"/>
    <lineage>
        <taxon>Eukaryota</taxon>
        <taxon>Metazoa</taxon>
        <taxon>Ecdysozoa</taxon>
        <taxon>Arthropoda</taxon>
        <taxon>Crustacea</taxon>
        <taxon>Branchiopoda</taxon>
        <taxon>Diplostraca</taxon>
        <taxon>Cladocera</taxon>
        <taxon>Anomopoda</taxon>
        <taxon>Daphniidae</taxon>
        <taxon>Daphnia</taxon>
    </lineage>
</organism>
<proteinExistence type="predicted"/>
<feature type="region of interest" description="Disordered" evidence="1">
    <location>
        <begin position="40"/>
        <end position="59"/>
    </location>
</feature>
<name>A0ABQ9YPK2_9CRUS</name>
<keyword evidence="3" id="KW-1185">Reference proteome</keyword>
<gene>
    <name evidence="2" type="ORF">OUZ56_004368</name>
</gene>
<dbReference type="EMBL" id="JAOYFB010000001">
    <property type="protein sequence ID" value="KAK4002548.1"/>
    <property type="molecule type" value="Genomic_DNA"/>
</dbReference>
<reference evidence="2 3" key="1">
    <citation type="journal article" date="2023" name="Nucleic Acids Res.">
        <title>The hologenome of Daphnia magna reveals possible DNA methylation and microbiome-mediated evolution of the host genome.</title>
        <authorList>
            <person name="Chaturvedi A."/>
            <person name="Li X."/>
            <person name="Dhandapani V."/>
            <person name="Marshall H."/>
            <person name="Kissane S."/>
            <person name="Cuenca-Cambronero M."/>
            <person name="Asole G."/>
            <person name="Calvet F."/>
            <person name="Ruiz-Romero M."/>
            <person name="Marangio P."/>
            <person name="Guigo R."/>
            <person name="Rago D."/>
            <person name="Mirbahai L."/>
            <person name="Eastwood N."/>
            <person name="Colbourne J.K."/>
            <person name="Zhou J."/>
            <person name="Mallon E."/>
            <person name="Orsini L."/>
        </authorList>
    </citation>
    <scope>NUCLEOTIDE SEQUENCE [LARGE SCALE GENOMIC DNA]</scope>
    <source>
        <strain evidence="2">LRV0_1</strain>
    </source>
</reference>
<dbReference type="Proteomes" id="UP001234178">
    <property type="component" value="Unassembled WGS sequence"/>
</dbReference>
<evidence type="ECO:0000256" key="1">
    <source>
        <dbReference type="SAM" id="MobiDB-lite"/>
    </source>
</evidence>
<protein>
    <submittedName>
        <fullName evidence="2">Uncharacterized protein</fullName>
    </submittedName>
</protein>
<comment type="caution">
    <text evidence="2">The sequence shown here is derived from an EMBL/GenBank/DDBJ whole genome shotgun (WGS) entry which is preliminary data.</text>
</comment>
<evidence type="ECO:0000313" key="2">
    <source>
        <dbReference type="EMBL" id="KAK4002548.1"/>
    </source>
</evidence>